<organism evidence="1">
    <name type="scientific">Campylobacter coli</name>
    <dbReference type="NCBI Taxonomy" id="195"/>
    <lineage>
        <taxon>Bacteria</taxon>
        <taxon>Pseudomonadati</taxon>
        <taxon>Campylobacterota</taxon>
        <taxon>Epsilonproteobacteria</taxon>
        <taxon>Campylobacterales</taxon>
        <taxon>Campylobacteraceae</taxon>
        <taxon>Campylobacter</taxon>
    </lineage>
</organism>
<proteinExistence type="predicted"/>
<dbReference type="AlphaFoldDB" id="Q69BH0"/>
<dbReference type="RefSeq" id="WP_002872027.1">
    <property type="nucleotide sequence ID" value="NC_006134.1"/>
</dbReference>
<protein>
    <submittedName>
        <fullName evidence="1">Cpp16</fullName>
    </submittedName>
</protein>
<dbReference type="InterPro" id="IPR016181">
    <property type="entry name" value="Acyl_CoA_acyltransferase"/>
</dbReference>
<reference evidence="1" key="1">
    <citation type="journal article" date="2004" name="Microbiology">
        <title>Nucleotide sequences and comparison of two large conjugative plasmids from different Campylobacter species.</title>
        <authorList>
            <person name="Batchelor R.A."/>
            <person name="Pearson B.M."/>
            <person name="Friis L.M."/>
            <person name="Guerry P."/>
            <person name="Wells J.M."/>
        </authorList>
    </citation>
    <scope>NUCLEOTIDE SEQUENCE</scope>
    <source>
        <plasmid evidence="1">pCC31</plasmid>
    </source>
</reference>
<dbReference type="CDD" id="cd04301">
    <property type="entry name" value="NAT_SF"/>
    <property type="match status" value="1"/>
</dbReference>
<dbReference type="SUPFAM" id="SSF55729">
    <property type="entry name" value="Acyl-CoA N-acyltransferases (Nat)"/>
    <property type="match status" value="1"/>
</dbReference>
<geneLocation type="plasmid" evidence="1">
    <name>pCC31</name>
</geneLocation>
<dbReference type="Gene3D" id="3.40.630.30">
    <property type="match status" value="1"/>
</dbReference>
<dbReference type="EMBL" id="AY394560">
    <property type="protein sequence ID" value="AAR29500.1"/>
    <property type="molecule type" value="Genomic_DNA"/>
</dbReference>
<keyword evidence="1" id="KW-0614">Plasmid</keyword>
<accession>Q69BH0</accession>
<name>Q69BH0_CAMCO</name>
<evidence type="ECO:0000313" key="1">
    <source>
        <dbReference type="EMBL" id="AAR29500.1"/>
    </source>
</evidence>
<sequence>MRQAFYTSKFYISKKSEKEVCFKLNFEIEISGGGEKIYKVEIRAFVDYQYLKNGNNITPNIHKNQNDWWLSYECDRWSFHSSIAIRDEYQSLGIGTFLINKMLEIALKYVPTARLSGTLSAVDEEILENHIRRDKLYKNLGFIFNEDNTGFSIEQIGDLKIRKDFDYIQEVHILNMCYQLSNLQHEKEGCIRQLESHKDDMRKLNKENAALRTRNKFILCFCIALIFLIVCLIKIKAKINCHFYFY</sequence>